<dbReference type="AlphaFoldDB" id="A0A0G4GDI1"/>
<organism evidence="2">
    <name type="scientific">Chromera velia CCMP2878</name>
    <dbReference type="NCBI Taxonomy" id="1169474"/>
    <lineage>
        <taxon>Eukaryota</taxon>
        <taxon>Sar</taxon>
        <taxon>Alveolata</taxon>
        <taxon>Colpodellida</taxon>
        <taxon>Chromeraceae</taxon>
        <taxon>Chromera</taxon>
    </lineage>
</organism>
<dbReference type="PhylomeDB" id="A0A0G4GDI1"/>
<protein>
    <submittedName>
        <fullName evidence="2">Uncharacterized protein</fullName>
    </submittedName>
</protein>
<feature type="compositionally biased region" description="Basic and acidic residues" evidence="1">
    <location>
        <begin position="39"/>
        <end position="51"/>
    </location>
</feature>
<name>A0A0G4GDI1_9ALVE</name>
<dbReference type="EMBL" id="CDMZ01001111">
    <property type="protein sequence ID" value="CEM27464.1"/>
    <property type="molecule type" value="Genomic_DNA"/>
</dbReference>
<evidence type="ECO:0000313" key="2">
    <source>
        <dbReference type="EMBL" id="CEM27464.1"/>
    </source>
</evidence>
<sequence>MPGERRYGRVWMSAEPGEEGSRPEDTQGTRPGSHRVVRMRGDGGTKPESHDPSMSPSGRVRLRPRVVLTPRRRDRDIEAEGGESPSRMGDPVQDDSRSNRLDTSQTGGGEDNDVGRVAHYSLPDPNPESKSPPNPSTAEVFPDDCSVEIIGEAMAPRRPFPFPQILGPAGFRNRQHERCLGRASTALQSRRRRTAETTDGVGPIPPRVGNDKSKRRVSSRMELHPRPAPAHTPVSTGPGTRPDHSPVARLASMLSALRVKWARMDPRGPWGDFQMDKEVLRAGLLAALVENRSESPRESSDKKIFVFSTRLPTEAGETAEGVPQLQWGSDHPGTLSAALGGPLSVLGGMALEAGFWFIPVHDYETRYWYGVMIRNGGEGADIGSRVMMVSLDSLSRTTTAPSLLKEGKRRVFRRVTLIAMKLYRAVRGYVPQNWVDFPCEQPSMEIVELSVPQQADFNEWPLFRCDDYVLACLVAVLKYDPGEWESMFHQTDDQPHVILAGRGWMAIRLRGQLATVMSEVAGTWGGEPPEGGYEVTRSGARKIARRWMCGPGLGRDR</sequence>
<feature type="compositionally biased region" description="Pro residues" evidence="1">
    <location>
        <begin position="124"/>
        <end position="135"/>
    </location>
</feature>
<feature type="region of interest" description="Disordered" evidence="1">
    <location>
        <begin position="1"/>
        <end position="141"/>
    </location>
</feature>
<accession>A0A0G4GDI1</accession>
<evidence type="ECO:0000256" key="1">
    <source>
        <dbReference type="SAM" id="MobiDB-lite"/>
    </source>
</evidence>
<gene>
    <name evidence="2" type="ORF">Cvel_21416</name>
</gene>
<reference evidence="2" key="1">
    <citation type="submission" date="2014-11" db="EMBL/GenBank/DDBJ databases">
        <authorList>
            <person name="Otto D Thomas"/>
            <person name="Naeem Raeece"/>
        </authorList>
    </citation>
    <scope>NUCLEOTIDE SEQUENCE</scope>
</reference>
<proteinExistence type="predicted"/>
<feature type="region of interest" description="Disordered" evidence="1">
    <location>
        <begin position="185"/>
        <end position="245"/>
    </location>
</feature>
<dbReference type="VEuPathDB" id="CryptoDB:Cvel_21416"/>